<dbReference type="GO" id="GO:0006526">
    <property type="term" value="P:L-arginine biosynthetic process"/>
    <property type="evidence" value="ECO:0007669"/>
    <property type="project" value="UniProtKB-UniPathway"/>
</dbReference>
<feature type="compositionally biased region" description="Low complexity" evidence="17">
    <location>
        <begin position="109"/>
        <end position="120"/>
    </location>
</feature>
<dbReference type="PANTHER" id="PTHR11986">
    <property type="entry name" value="AMINOTRANSFERASE CLASS III"/>
    <property type="match status" value="1"/>
</dbReference>
<accession>A0A8H5HR17</accession>
<dbReference type="InterPro" id="IPR010961">
    <property type="entry name" value="4pyrrol_synth_NH2levulA_synth"/>
</dbReference>
<evidence type="ECO:0000256" key="9">
    <source>
        <dbReference type="ARBA" id="ARBA00013257"/>
    </source>
</evidence>
<dbReference type="InterPro" id="IPR049704">
    <property type="entry name" value="Aminotrans_3_PPA_site"/>
</dbReference>
<comment type="pathway">
    <text evidence="4">Amino-acid biosynthesis; L-arginine biosynthesis; N(2)-acetyl-L-ornithine from L-glutamate: step 4/4.</text>
</comment>
<evidence type="ECO:0000256" key="12">
    <source>
        <dbReference type="ARBA" id="ARBA00022605"/>
    </source>
</evidence>
<evidence type="ECO:0000256" key="15">
    <source>
        <dbReference type="ARBA" id="ARBA00023133"/>
    </source>
</evidence>
<dbReference type="EC" id="2.6.1.11" evidence="8"/>
<dbReference type="GO" id="GO:0042802">
    <property type="term" value="F:identical protein binding"/>
    <property type="evidence" value="ECO:0007669"/>
    <property type="project" value="TreeGrafter"/>
</dbReference>
<dbReference type="PROSITE" id="PS00600">
    <property type="entry name" value="AA_TRANSFER_CLASS_3"/>
    <property type="match status" value="1"/>
</dbReference>
<keyword evidence="12" id="KW-0028">Amino-acid biosynthesis</keyword>
<dbReference type="InterPro" id="IPR015421">
    <property type="entry name" value="PyrdxlP-dep_Trfase_major"/>
</dbReference>
<keyword evidence="13" id="KW-0808">Transferase</keyword>
<feature type="domain" description="Aminotransferase class I/classII large" evidence="19">
    <location>
        <begin position="735"/>
        <end position="1094"/>
    </location>
</feature>
<keyword evidence="11" id="KW-0032">Aminotransferase</keyword>
<dbReference type="EMBL" id="JAACJP010000001">
    <property type="protein sequence ID" value="KAF5387857.1"/>
    <property type="molecule type" value="Genomic_DNA"/>
</dbReference>
<dbReference type="FunFam" id="3.40.640.10:FF:000006">
    <property type="entry name" value="5-aminolevulinate synthase, mitochondrial"/>
    <property type="match status" value="1"/>
</dbReference>
<reference evidence="20 21" key="1">
    <citation type="journal article" date="2020" name="ISME J.">
        <title>Uncovering the hidden diversity of litter-decomposition mechanisms in mushroom-forming fungi.</title>
        <authorList>
            <person name="Floudas D."/>
            <person name="Bentzer J."/>
            <person name="Ahren D."/>
            <person name="Johansson T."/>
            <person name="Persson P."/>
            <person name="Tunlid A."/>
        </authorList>
    </citation>
    <scope>NUCLEOTIDE SEQUENCE [LARGE SCALE GENOMIC DNA]</scope>
    <source>
        <strain evidence="20 21">CBS 661.87</strain>
    </source>
</reference>
<dbReference type="GO" id="GO:0006782">
    <property type="term" value="P:protoporphyrinogen IX biosynthetic process"/>
    <property type="evidence" value="ECO:0007669"/>
    <property type="project" value="UniProtKB-UniPathway"/>
</dbReference>
<dbReference type="PANTHER" id="PTHR11986:SF79">
    <property type="entry name" value="ACETYLORNITHINE AMINOTRANSFERASE, MITOCHONDRIAL"/>
    <property type="match status" value="1"/>
</dbReference>
<dbReference type="GO" id="GO:0003992">
    <property type="term" value="F:N2-acetyl-L-ornithine:2-oxoglutarate 5-aminotransferase activity"/>
    <property type="evidence" value="ECO:0007669"/>
    <property type="project" value="UniProtKB-EC"/>
</dbReference>
<evidence type="ECO:0000313" key="21">
    <source>
        <dbReference type="Proteomes" id="UP000565441"/>
    </source>
</evidence>
<proteinExistence type="inferred from homology"/>
<dbReference type="PROSITE" id="PS00599">
    <property type="entry name" value="AA_TRANSFER_CLASS_2"/>
    <property type="match status" value="1"/>
</dbReference>
<dbReference type="InterPro" id="IPR015424">
    <property type="entry name" value="PyrdxlP-dep_Trfase"/>
</dbReference>
<keyword evidence="16" id="KW-0012">Acyltransferase</keyword>
<comment type="caution">
    <text evidence="20">The sequence shown here is derived from an EMBL/GenBank/DDBJ whole genome shotgun (WGS) entry which is preliminary data.</text>
</comment>
<evidence type="ECO:0000256" key="2">
    <source>
        <dbReference type="ARBA" id="ARBA00003076"/>
    </source>
</evidence>
<gene>
    <name evidence="20" type="ORF">D9615_000165</name>
</gene>
<dbReference type="UniPathway" id="UPA00251">
    <property type="reaction ID" value="UER00375"/>
</dbReference>
<dbReference type="InterPro" id="IPR004636">
    <property type="entry name" value="AcOrn/SuccOrn_fam"/>
</dbReference>
<evidence type="ECO:0000256" key="3">
    <source>
        <dbReference type="ARBA" id="ARBA00004173"/>
    </source>
</evidence>
<dbReference type="NCBIfam" id="TIGR01821">
    <property type="entry name" value="5aminolev_synth"/>
    <property type="match status" value="1"/>
</dbReference>
<dbReference type="InterPro" id="IPR050103">
    <property type="entry name" value="Class-III_PLP-dep_AT"/>
</dbReference>
<dbReference type="SUPFAM" id="SSF53383">
    <property type="entry name" value="PLP-dependent transferases"/>
    <property type="match status" value="2"/>
</dbReference>
<dbReference type="Gene3D" id="3.40.640.10">
    <property type="entry name" value="Type I PLP-dependent aspartate aminotransferase-like (Major domain)"/>
    <property type="match status" value="2"/>
</dbReference>
<evidence type="ECO:0000256" key="4">
    <source>
        <dbReference type="ARBA" id="ARBA00005024"/>
    </source>
</evidence>
<comment type="cofactor">
    <cofactor evidence="1">
        <name>pyridoxal 5'-phosphate</name>
        <dbReference type="ChEBI" id="CHEBI:597326"/>
    </cofactor>
</comment>
<dbReference type="InterPro" id="IPR005814">
    <property type="entry name" value="Aminotrans_3"/>
</dbReference>
<dbReference type="EC" id="2.3.1.37" evidence="9"/>
<keyword evidence="18" id="KW-0472">Membrane</keyword>
<dbReference type="Pfam" id="PF00202">
    <property type="entry name" value="Aminotran_3"/>
    <property type="match status" value="1"/>
</dbReference>
<keyword evidence="18" id="KW-1133">Transmembrane helix</keyword>
<dbReference type="InterPro" id="IPR015422">
    <property type="entry name" value="PyrdxlP-dep_Trfase_small"/>
</dbReference>
<evidence type="ECO:0000256" key="6">
    <source>
        <dbReference type="ARBA" id="ARBA00008392"/>
    </source>
</evidence>
<dbReference type="NCBIfam" id="TIGR00707">
    <property type="entry name" value="argD"/>
    <property type="match status" value="1"/>
</dbReference>
<evidence type="ECO:0000256" key="17">
    <source>
        <dbReference type="SAM" id="MobiDB-lite"/>
    </source>
</evidence>
<comment type="similarity">
    <text evidence="7">Belongs to the class-III pyridoxal-phosphate-dependent aminotransferase family.</text>
</comment>
<feature type="region of interest" description="Disordered" evidence="17">
    <location>
        <begin position="101"/>
        <end position="120"/>
    </location>
</feature>
<dbReference type="GO" id="GO:0005759">
    <property type="term" value="C:mitochondrial matrix"/>
    <property type="evidence" value="ECO:0007669"/>
    <property type="project" value="TreeGrafter"/>
</dbReference>
<evidence type="ECO:0000256" key="7">
    <source>
        <dbReference type="ARBA" id="ARBA00008954"/>
    </source>
</evidence>
<evidence type="ECO:0000256" key="13">
    <source>
        <dbReference type="ARBA" id="ARBA00022679"/>
    </source>
</evidence>
<dbReference type="OrthoDB" id="10263824at2759"/>
<comment type="pathway">
    <text evidence="5">Porphyrin-containing compound metabolism; protoporphyrin-IX biosynthesis; 5-aminolevulinate from glycine: step 1/1.</text>
</comment>
<dbReference type="Proteomes" id="UP000565441">
    <property type="component" value="Unassembled WGS sequence"/>
</dbReference>
<dbReference type="AlphaFoldDB" id="A0A8H5HR17"/>
<keyword evidence="21" id="KW-1185">Reference proteome</keyword>
<keyword evidence="18" id="KW-0812">Transmembrane</keyword>
<feature type="transmembrane region" description="Helical" evidence="18">
    <location>
        <begin position="20"/>
        <end position="41"/>
    </location>
</feature>
<dbReference type="NCBIfam" id="NF002325">
    <property type="entry name" value="PRK01278.1"/>
    <property type="match status" value="1"/>
</dbReference>
<evidence type="ECO:0000256" key="8">
    <source>
        <dbReference type="ARBA" id="ARBA00012919"/>
    </source>
</evidence>
<dbReference type="InterPro" id="IPR001917">
    <property type="entry name" value="Aminotrans_II_pyridoxalP_BS"/>
</dbReference>
<evidence type="ECO:0000313" key="20">
    <source>
        <dbReference type="EMBL" id="KAF5387857.1"/>
    </source>
</evidence>
<evidence type="ECO:0000256" key="16">
    <source>
        <dbReference type="ARBA" id="ARBA00023315"/>
    </source>
</evidence>
<dbReference type="Gene3D" id="3.90.1150.10">
    <property type="entry name" value="Aspartate Aminotransferase, domain 1"/>
    <property type="match status" value="2"/>
</dbReference>
<evidence type="ECO:0000256" key="10">
    <source>
        <dbReference type="ARBA" id="ARBA00019560"/>
    </source>
</evidence>
<dbReference type="Pfam" id="PF00155">
    <property type="entry name" value="Aminotran_1_2"/>
    <property type="match status" value="1"/>
</dbReference>
<evidence type="ECO:0000256" key="5">
    <source>
        <dbReference type="ARBA" id="ARBA00005029"/>
    </source>
</evidence>
<keyword evidence="14" id="KW-0663">Pyridoxal phosphate</keyword>
<comment type="subcellular location">
    <subcellularLocation>
        <location evidence="3">Mitochondrion</location>
    </subcellularLocation>
</comment>
<dbReference type="UniPathway" id="UPA00068">
    <property type="reaction ID" value="UER00109"/>
</dbReference>
<organism evidence="20 21">
    <name type="scientific">Tricholomella constricta</name>
    <dbReference type="NCBI Taxonomy" id="117010"/>
    <lineage>
        <taxon>Eukaryota</taxon>
        <taxon>Fungi</taxon>
        <taxon>Dikarya</taxon>
        <taxon>Basidiomycota</taxon>
        <taxon>Agaricomycotina</taxon>
        <taxon>Agaricomycetes</taxon>
        <taxon>Agaricomycetidae</taxon>
        <taxon>Agaricales</taxon>
        <taxon>Tricholomatineae</taxon>
        <taxon>Lyophyllaceae</taxon>
        <taxon>Tricholomella</taxon>
    </lineage>
</organism>
<dbReference type="InterPro" id="IPR004839">
    <property type="entry name" value="Aminotransferase_I/II_large"/>
</dbReference>
<dbReference type="GO" id="GO:0003870">
    <property type="term" value="F:5-aminolevulinate synthase activity"/>
    <property type="evidence" value="ECO:0007669"/>
    <property type="project" value="UniProtKB-EC"/>
</dbReference>
<evidence type="ECO:0000256" key="18">
    <source>
        <dbReference type="SAM" id="Phobius"/>
    </source>
</evidence>
<protein>
    <recommendedName>
        <fullName evidence="10">5-aminolevulinate synthase, mitochondrial</fullName>
        <ecNumber evidence="9">2.3.1.37</ecNumber>
        <ecNumber evidence="8">2.6.1.11</ecNumber>
    </recommendedName>
</protein>
<name>A0A8H5HR17_9AGAR</name>
<evidence type="ECO:0000256" key="1">
    <source>
        <dbReference type="ARBA" id="ARBA00001933"/>
    </source>
</evidence>
<comment type="similarity">
    <text evidence="6">Belongs to the class-II pyridoxal-phosphate-dependent aminotransferase family.</text>
</comment>
<dbReference type="CDD" id="cd06454">
    <property type="entry name" value="KBL_like"/>
    <property type="match status" value="1"/>
</dbReference>
<keyword evidence="15" id="KW-0350">Heme biosynthesis</keyword>
<dbReference type="GO" id="GO:0030170">
    <property type="term" value="F:pyridoxal phosphate binding"/>
    <property type="evidence" value="ECO:0007669"/>
    <property type="project" value="InterPro"/>
</dbReference>
<evidence type="ECO:0000256" key="11">
    <source>
        <dbReference type="ARBA" id="ARBA00022576"/>
    </source>
</evidence>
<sequence>MVRNVRDSDMIRTTKFHVKFNVLSTFYAIWGANTAAAVFHFDCDAQRTIRIRRPAQLYIHTIITIKRHHDFHEHAPGGETRTEDATTGTILHPLHVNIDGGPSTRYKTPTHTSSSSSDATAKTLSRASEYLLPVYARPDFILSHGKGSYVWDTDGRKYLDFSAGIAVNALGHADDGVTQVITEQAGKLLHTSNVYHNEWAGQLAELLVTLTQSEGGLGSAPGKASTSSGAKVFFANSGTEANEGALKIARKVGKDRWAAAAAGRSWDSPECHKTRIACFEGSFHGRSMGALSVTSNPKYQAPFAPLLPGVDVGRLNDLEGLKTLVGEDTCAVIVEPIQGEGGINMADVDWLRALRKRCDEVGAVLIYDEIQCGLYRTGTLWAHSAFPEDCHPDVVTMAKPLANGYPIGAVLLRDSVAQTMTAGTHGTTFGGSPLACAVGHHVLSRLTSRTSVAQIEEISKYLTGRLEQLPRWFPNILQTNIRGRGLILGLGFKNHEIPGRLVGMARERGVFVLTAGKDAVRLVPSLNVGKEEVDLAASCPFLGRTKTKTLRTLCTSSSTRFPSLSVLTERATKCPVMGPALNVRSKEIVAGYASVAGKADVEKIHKEQGVFPPAGATIEMCPHASAARAAARMADELAAAAKLKAKADAAKHSKAESAAAAAAGCPFHQKAAAAAEAKVAKPKVAAPGTFNYESFYVDELDKKHKDASYRYFNNINRLAAKFPVAHTSDVKDEVEVWCANDYLGMGNNPVVLETMHRALDKYGHGAGGTRNIAGNGAMHLGLEQELATLHRKPAALVFSSCYVANDATLSTLGTKLPGCVFFSDTMNHASMIQGMRHSPAKRVLFKHNDLADLEAKLKQYPKETPKVIAFESVYSMCGSIGPIKEICDLAEQYGALTFLDEVHAVGLYGPRGAGVAEHLDYEAHKSAGESPDAIPGSVMDRVDIITGTLGKAYGAVGGYIAGSDDFVDMIRSYAPGFIFTTSLPPATVAGARASVAYQKAYVGDRQLKQVNVREVKRRFAELDVPVVPGPSHIVPVLVGDAALAKAASDKLLGEHNIYVQSINYPTVARGEERLRITVTPRHTLEQMDKLVRAVDKIFTELKINRLQDWKALGGRAGVGLPNSTDHVDPMWNDEQLGLTNGTTPKTLRNGDKAVVDATSVAIARNRFNTLLGKVEMTPAAPKGSGFAGLTMKAGTGATRASTEDVQIPTAPLAAAASA</sequence>
<dbReference type="FunFam" id="3.40.640.10:FF:000004">
    <property type="entry name" value="Acetylornithine aminotransferase"/>
    <property type="match status" value="1"/>
</dbReference>
<comment type="function">
    <text evidence="2">Catalyzes the synthesis of 5-aminolevulinate (ALA) from succinyl-CoA and glycine, the first and rate-limiting step in heme biosynthesis.</text>
</comment>
<evidence type="ECO:0000259" key="19">
    <source>
        <dbReference type="Pfam" id="PF00155"/>
    </source>
</evidence>
<evidence type="ECO:0000256" key="14">
    <source>
        <dbReference type="ARBA" id="ARBA00022898"/>
    </source>
</evidence>
<dbReference type="CDD" id="cd00610">
    <property type="entry name" value="OAT_like"/>
    <property type="match status" value="1"/>
</dbReference>